<reference evidence="2" key="2">
    <citation type="submission" date="2023-06" db="EMBL/GenBank/DDBJ databases">
        <authorList>
            <consortium name="Lawrence Berkeley National Laboratory"/>
            <person name="Haridas S."/>
            <person name="Hensen N."/>
            <person name="Bonometti L."/>
            <person name="Westerberg I."/>
            <person name="Brannstrom I.O."/>
            <person name="Guillou S."/>
            <person name="Cros-Aarteil S."/>
            <person name="Calhoun S."/>
            <person name="Kuo A."/>
            <person name="Mondo S."/>
            <person name="Pangilinan J."/>
            <person name="Riley R."/>
            <person name="Labutti K."/>
            <person name="Andreopoulos B."/>
            <person name="Lipzen A."/>
            <person name="Chen C."/>
            <person name="Yanf M."/>
            <person name="Daum C."/>
            <person name="Ng V."/>
            <person name="Clum A."/>
            <person name="Steindorff A."/>
            <person name="Ohm R."/>
            <person name="Martin F."/>
            <person name="Silar P."/>
            <person name="Natvig D."/>
            <person name="Lalanne C."/>
            <person name="Gautier V."/>
            <person name="Ament-Velasquez S.L."/>
            <person name="Kruys A."/>
            <person name="Hutchinson M.I."/>
            <person name="Powell A.J."/>
            <person name="Barry K."/>
            <person name="Miller A.N."/>
            <person name="Grigoriev I.V."/>
            <person name="Debuchy R."/>
            <person name="Gladieux P."/>
            <person name="Thoren M.H."/>
            <person name="Johannesson H."/>
        </authorList>
    </citation>
    <scope>NUCLEOTIDE SEQUENCE</scope>
    <source>
        <strain evidence="2">SMH4131-1</strain>
    </source>
</reference>
<evidence type="ECO:0000313" key="2">
    <source>
        <dbReference type="EMBL" id="KAK3327001.1"/>
    </source>
</evidence>
<name>A0AAE0MC02_9PEZI</name>
<accession>A0AAE0MC02</accession>
<keyword evidence="3" id="KW-1185">Reference proteome</keyword>
<sequence>REKRKDHPDLNTSHLPPNQTVNSCPKHLIISLSTKQPTSAVTSDNMATSAQTSQGLLKALSIILLITTITFLTPAPTIFAKAESLAFSLLNLDHLQSTAFRVFPLPEIHAPNTPAYRVESIHLIIALFQAHFLYYFSNQSMAGYLVHRVVGYPGWPPVVLVVNFARVWLATAAINSGIEQVFAEHSHWDGFWPLAFKLCIVSFLI</sequence>
<dbReference type="Proteomes" id="UP001286456">
    <property type="component" value="Unassembled WGS sequence"/>
</dbReference>
<keyword evidence="1" id="KW-0472">Membrane</keyword>
<organism evidence="2 3">
    <name type="scientific">Cercophora scortea</name>
    <dbReference type="NCBI Taxonomy" id="314031"/>
    <lineage>
        <taxon>Eukaryota</taxon>
        <taxon>Fungi</taxon>
        <taxon>Dikarya</taxon>
        <taxon>Ascomycota</taxon>
        <taxon>Pezizomycotina</taxon>
        <taxon>Sordariomycetes</taxon>
        <taxon>Sordariomycetidae</taxon>
        <taxon>Sordariales</taxon>
        <taxon>Lasiosphaeriaceae</taxon>
        <taxon>Cercophora</taxon>
    </lineage>
</organism>
<feature type="transmembrane region" description="Helical" evidence="1">
    <location>
        <begin position="56"/>
        <end position="79"/>
    </location>
</feature>
<proteinExistence type="predicted"/>
<gene>
    <name evidence="2" type="ORF">B0T19DRAFT_460026</name>
</gene>
<dbReference type="EMBL" id="JAUEPO010000003">
    <property type="protein sequence ID" value="KAK3327001.1"/>
    <property type="molecule type" value="Genomic_DNA"/>
</dbReference>
<keyword evidence="1" id="KW-1133">Transmembrane helix</keyword>
<reference evidence="2" key="1">
    <citation type="journal article" date="2023" name="Mol. Phylogenet. Evol.">
        <title>Genome-scale phylogeny and comparative genomics of the fungal order Sordariales.</title>
        <authorList>
            <person name="Hensen N."/>
            <person name="Bonometti L."/>
            <person name="Westerberg I."/>
            <person name="Brannstrom I.O."/>
            <person name="Guillou S."/>
            <person name="Cros-Aarteil S."/>
            <person name="Calhoun S."/>
            <person name="Haridas S."/>
            <person name="Kuo A."/>
            <person name="Mondo S."/>
            <person name="Pangilinan J."/>
            <person name="Riley R."/>
            <person name="LaButti K."/>
            <person name="Andreopoulos B."/>
            <person name="Lipzen A."/>
            <person name="Chen C."/>
            <person name="Yan M."/>
            <person name="Daum C."/>
            <person name="Ng V."/>
            <person name="Clum A."/>
            <person name="Steindorff A."/>
            <person name="Ohm R.A."/>
            <person name="Martin F."/>
            <person name="Silar P."/>
            <person name="Natvig D.O."/>
            <person name="Lalanne C."/>
            <person name="Gautier V."/>
            <person name="Ament-Velasquez S.L."/>
            <person name="Kruys A."/>
            <person name="Hutchinson M.I."/>
            <person name="Powell A.J."/>
            <person name="Barry K."/>
            <person name="Miller A.N."/>
            <person name="Grigoriev I.V."/>
            <person name="Debuchy R."/>
            <person name="Gladieux P."/>
            <person name="Hiltunen Thoren M."/>
            <person name="Johannesson H."/>
        </authorList>
    </citation>
    <scope>NUCLEOTIDE SEQUENCE</scope>
    <source>
        <strain evidence="2">SMH4131-1</strain>
    </source>
</reference>
<feature type="non-terminal residue" evidence="2">
    <location>
        <position position="1"/>
    </location>
</feature>
<comment type="caution">
    <text evidence="2">The sequence shown here is derived from an EMBL/GenBank/DDBJ whole genome shotgun (WGS) entry which is preliminary data.</text>
</comment>
<dbReference type="AlphaFoldDB" id="A0AAE0MC02"/>
<keyword evidence="1" id="KW-0812">Transmembrane</keyword>
<evidence type="ECO:0000256" key="1">
    <source>
        <dbReference type="SAM" id="Phobius"/>
    </source>
</evidence>
<protein>
    <submittedName>
        <fullName evidence="2">Uncharacterized protein</fullName>
    </submittedName>
</protein>
<evidence type="ECO:0000313" key="3">
    <source>
        <dbReference type="Proteomes" id="UP001286456"/>
    </source>
</evidence>